<feature type="domain" description="Cellulose-binding Sde182 C-terminal" evidence="1">
    <location>
        <begin position="64"/>
        <end position="148"/>
    </location>
</feature>
<dbReference type="InterPro" id="IPR048527">
    <property type="entry name" value="Sde182_C"/>
</dbReference>
<name>A0ABY5Y5H1_9FLAO</name>
<dbReference type="Proteomes" id="UP001059209">
    <property type="component" value="Chromosome"/>
</dbReference>
<dbReference type="Gene3D" id="2.60.40.10">
    <property type="entry name" value="Immunoglobulins"/>
    <property type="match status" value="1"/>
</dbReference>
<reference evidence="2" key="1">
    <citation type="submission" date="2022-09" db="EMBL/GenBank/DDBJ databases">
        <title>Maribacter litopenaei sp. nov., isolated from the intestinal tract of the Pacific White Shrimp, Litopenaeus vannamei.</title>
        <authorList>
            <person name="Kim S.Y."/>
            <person name="Hwang C.Y."/>
        </authorList>
    </citation>
    <scope>NUCLEOTIDE SEQUENCE</scope>
    <source>
        <strain evidence="2">HL-LV01</strain>
    </source>
</reference>
<organism evidence="2 3">
    <name type="scientific">Maribacter litopenaei</name>
    <dbReference type="NCBI Taxonomy" id="2976127"/>
    <lineage>
        <taxon>Bacteria</taxon>
        <taxon>Pseudomonadati</taxon>
        <taxon>Bacteroidota</taxon>
        <taxon>Flavobacteriia</taxon>
        <taxon>Flavobacteriales</taxon>
        <taxon>Flavobacteriaceae</taxon>
        <taxon>Maribacter</taxon>
    </lineage>
</organism>
<evidence type="ECO:0000313" key="3">
    <source>
        <dbReference type="Proteomes" id="UP001059209"/>
    </source>
</evidence>
<dbReference type="InterPro" id="IPR013783">
    <property type="entry name" value="Ig-like_fold"/>
</dbReference>
<evidence type="ECO:0000259" key="1">
    <source>
        <dbReference type="Pfam" id="PF21027"/>
    </source>
</evidence>
<dbReference type="InterPro" id="IPR036452">
    <property type="entry name" value="Ribo_hydro-like"/>
</dbReference>
<evidence type="ECO:0000313" key="2">
    <source>
        <dbReference type="EMBL" id="UWX54281.1"/>
    </source>
</evidence>
<accession>A0ABY5Y5H1</accession>
<dbReference type="RefSeq" id="WP_260572099.1">
    <property type="nucleotide sequence ID" value="NZ_CP104205.1"/>
</dbReference>
<keyword evidence="3" id="KW-1185">Reference proteome</keyword>
<sequence>MYSEQTQSYHTSNHATIWRWREAYQHDFAARIDWSNSPKYEDANHPPVAKLNHENEILVHSGETVTLSGQASTDPDGDVLTYKWFVYNEVGTMNVGRRGVIELQNADTHSVSFEAPATDKVETIHVILQVTDTGSPSLTRYQRVIVNVIPE</sequence>
<dbReference type="EMBL" id="CP104205">
    <property type="protein sequence ID" value="UWX54281.1"/>
    <property type="molecule type" value="Genomic_DNA"/>
</dbReference>
<dbReference type="Gene3D" id="3.90.245.10">
    <property type="entry name" value="Ribonucleoside hydrolase-like"/>
    <property type="match status" value="1"/>
</dbReference>
<dbReference type="Pfam" id="PF21027">
    <property type="entry name" value="Sde0182_C"/>
    <property type="match status" value="1"/>
</dbReference>
<protein>
    <submittedName>
        <fullName evidence="2">PKD domain-containing protein</fullName>
    </submittedName>
</protein>
<proteinExistence type="predicted"/>
<gene>
    <name evidence="2" type="ORF">NYZ99_15175</name>
</gene>